<evidence type="ECO:0000313" key="3">
    <source>
        <dbReference type="Proteomes" id="UP000069632"/>
    </source>
</evidence>
<dbReference type="EMBL" id="FIZP01000002">
    <property type="protein sequence ID" value="CZE46996.1"/>
    <property type="molecule type" value="Genomic_DNA"/>
</dbReference>
<dbReference type="OrthoDB" id="9776116at2"/>
<name>A0A128EDG2_9BACT</name>
<feature type="domain" description="DUF58" evidence="1">
    <location>
        <begin position="36"/>
        <end position="240"/>
    </location>
</feature>
<keyword evidence="3" id="KW-1185">Reference proteome</keyword>
<organism evidence="2 3">
    <name type="scientific">Campylobacter geochelonis</name>
    <dbReference type="NCBI Taxonomy" id="1780362"/>
    <lineage>
        <taxon>Bacteria</taxon>
        <taxon>Pseudomonadati</taxon>
        <taxon>Campylobacterota</taxon>
        <taxon>Epsilonproteobacteria</taxon>
        <taxon>Campylobacterales</taxon>
        <taxon>Campylobacteraceae</taxon>
        <taxon>Campylobacter</taxon>
    </lineage>
</organism>
<protein>
    <submittedName>
        <fullName evidence="2">Uncharacterized conserved protein (Some members contain a von Willebrand factor type A (VWA) domain)</fullName>
    </submittedName>
</protein>
<gene>
    <name evidence="2" type="ORF">ERS672216_00661</name>
</gene>
<dbReference type="Proteomes" id="UP000069632">
    <property type="component" value="Unassembled WGS sequence"/>
</dbReference>
<evidence type="ECO:0000313" key="2">
    <source>
        <dbReference type="EMBL" id="CZE46996.1"/>
    </source>
</evidence>
<dbReference type="RefSeq" id="WP_075540070.1">
    <property type="nucleotide sequence ID" value="NZ_CP053844.1"/>
</dbReference>
<dbReference type="InterPro" id="IPR002881">
    <property type="entry name" value="DUF58"/>
</dbReference>
<proteinExistence type="predicted"/>
<accession>A0A128EDG2</accession>
<dbReference type="AlphaFoldDB" id="A0A128EDG2"/>
<reference evidence="2 3" key="1">
    <citation type="submission" date="2016-02" db="EMBL/GenBank/DDBJ databases">
        <authorList>
            <consortium name="Pathogen Informatics"/>
        </authorList>
    </citation>
    <scope>NUCLEOTIDE SEQUENCE [LARGE SCALE GENOMIC DNA]</scope>
    <source>
        <strain evidence="2 3">RC20</strain>
    </source>
</reference>
<sequence>MQRARELFLKAKKDVYNLNFGNAQSSAKSDGLDFSEIRDYQNDELKKINWKATAKNLELKVNLFNETRQLSVVVAFMLSASMKFGSFRLKQDVASEVFALLSLATVTDKNLLYPYLFSDKLERIYEPTKSEDRVYDIVENALDTELLGKKADYEKLCDSINSFIKKRAMVFVIGDFLGDVNLSKIALYNDVYAVIIRDRLEENLEVFDSVDFINPLNLAKFEANITKQTAHKYNKLLKDHDFKLEEHFFKHKISFGKIYTDDDILLKLMNIVRS</sequence>
<dbReference type="PANTHER" id="PTHR33608">
    <property type="entry name" value="BLL2464 PROTEIN"/>
    <property type="match status" value="1"/>
</dbReference>
<dbReference type="PANTHER" id="PTHR33608:SF6">
    <property type="entry name" value="BLL2464 PROTEIN"/>
    <property type="match status" value="1"/>
</dbReference>
<dbReference type="Pfam" id="PF01882">
    <property type="entry name" value="DUF58"/>
    <property type="match status" value="1"/>
</dbReference>
<evidence type="ECO:0000259" key="1">
    <source>
        <dbReference type="Pfam" id="PF01882"/>
    </source>
</evidence>